<evidence type="ECO:0000313" key="8">
    <source>
        <dbReference type="EMBL" id="RFF30276.1"/>
    </source>
</evidence>
<dbReference type="PANTHER" id="PTHR12534">
    <property type="entry name" value="30S RIBOSOMAL PROTEIN S2 PROKARYOTIC AND ORGANELLAR"/>
    <property type="match status" value="1"/>
</dbReference>
<proteinExistence type="inferred from homology"/>
<dbReference type="HAMAP" id="MF_00291_B">
    <property type="entry name" value="Ribosomal_uS2_B"/>
    <property type="match status" value="1"/>
</dbReference>
<evidence type="ECO:0000256" key="6">
    <source>
        <dbReference type="RuleBase" id="RU003631"/>
    </source>
</evidence>
<dbReference type="InterPro" id="IPR005706">
    <property type="entry name" value="Ribosomal_uS2_bac/mit/plastid"/>
</dbReference>
<dbReference type="Gene3D" id="3.40.50.10490">
    <property type="entry name" value="Glucose-6-phosphate isomerase like protein, domain 1"/>
    <property type="match status" value="1"/>
</dbReference>
<feature type="compositionally biased region" description="Basic residues" evidence="7">
    <location>
        <begin position="315"/>
        <end position="343"/>
    </location>
</feature>
<dbReference type="Pfam" id="PF00318">
    <property type="entry name" value="Ribosomal_S2"/>
    <property type="match status" value="1"/>
</dbReference>
<dbReference type="Gene3D" id="1.10.287.610">
    <property type="entry name" value="Helix hairpin bin"/>
    <property type="match status" value="1"/>
</dbReference>
<dbReference type="PRINTS" id="PR00395">
    <property type="entry name" value="RIBOSOMALS2"/>
</dbReference>
<evidence type="ECO:0000256" key="5">
    <source>
        <dbReference type="HAMAP-Rule" id="MF_00291"/>
    </source>
</evidence>
<dbReference type="EMBL" id="QUZK01000037">
    <property type="protein sequence ID" value="RFF30276.1"/>
    <property type="molecule type" value="Genomic_DNA"/>
</dbReference>
<dbReference type="InterPro" id="IPR018130">
    <property type="entry name" value="Ribosomal_uS2_CS"/>
</dbReference>
<dbReference type="InterPro" id="IPR001865">
    <property type="entry name" value="Ribosomal_uS2"/>
</dbReference>
<keyword evidence="9" id="KW-1185">Reference proteome</keyword>
<comment type="caution">
    <text evidence="8">The sequence shown here is derived from an EMBL/GenBank/DDBJ whole genome shotgun (WGS) entry which is preliminary data.</text>
</comment>
<gene>
    <name evidence="5 8" type="primary">rpsB</name>
    <name evidence="8" type="ORF">DZC52_09375</name>
</gene>
<keyword evidence="3 5" id="KW-0687">Ribonucleoprotein</keyword>
<comment type="similarity">
    <text evidence="1 5 6">Belongs to the universal ribosomal protein uS2 family.</text>
</comment>
<keyword evidence="2 5" id="KW-0689">Ribosomal protein</keyword>
<protein>
    <recommendedName>
        <fullName evidence="4 5">Small ribosomal subunit protein uS2</fullName>
    </recommendedName>
</protein>
<dbReference type="NCBIfam" id="TIGR01011">
    <property type="entry name" value="rpsB_bact"/>
    <property type="match status" value="1"/>
</dbReference>
<dbReference type="InterPro" id="IPR023591">
    <property type="entry name" value="Ribosomal_uS2_flav_dom_sf"/>
</dbReference>
<reference evidence="8 9" key="1">
    <citation type="submission" date="2018-08" db="EMBL/GenBank/DDBJ databases">
        <title>Wenzhouxiangella salilacus sp. nov., a novel bacterium isolated from a saline lake in Xinjiang Province, China.</title>
        <authorList>
            <person name="Han S."/>
        </authorList>
    </citation>
    <scope>NUCLEOTIDE SEQUENCE [LARGE SCALE GENOMIC DNA]</scope>
    <source>
        <strain evidence="8 9">XDB06</strain>
    </source>
</reference>
<evidence type="ECO:0000256" key="4">
    <source>
        <dbReference type="ARBA" id="ARBA00035256"/>
    </source>
</evidence>
<feature type="region of interest" description="Disordered" evidence="7">
    <location>
        <begin position="245"/>
        <end position="353"/>
    </location>
</feature>
<dbReference type="GO" id="GO:0003735">
    <property type="term" value="F:structural constituent of ribosome"/>
    <property type="evidence" value="ECO:0007669"/>
    <property type="project" value="InterPro"/>
</dbReference>
<organism evidence="8 9">
    <name type="scientific">Wenzhouxiangella sediminis</name>
    <dbReference type="NCBI Taxonomy" id="1792836"/>
    <lineage>
        <taxon>Bacteria</taxon>
        <taxon>Pseudomonadati</taxon>
        <taxon>Pseudomonadota</taxon>
        <taxon>Gammaproteobacteria</taxon>
        <taxon>Chromatiales</taxon>
        <taxon>Wenzhouxiangellaceae</taxon>
        <taxon>Wenzhouxiangella</taxon>
    </lineage>
</organism>
<dbReference type="PROSITE" id="PS00963">
    <property type="entry name" value="RIBOSOMAL_S2_2"/>
    <property type="match status" value="1"/>
</dbReference>
<dbReference type="GO" id="GO:0006412">
    <property type="term" value="P:translation"/>
    <property type="evidence" value="ECO:0007669"/>
    <property type="project" value="UniProtKB-UniRule"/>
</dbReference>
<sequence>MPDVTMRQMLEAGVHFGHQTRYWNPKMEPFIFGARGKIHIINLEETLPLLKDALNYMGKLAARRGNIMFVGTKRAASTAVAEEAQRCGMPYVSHRWLGGMLTNFRTVRGSINRLKELEAMETDGTFEKLVKKEVLELTRERDRLERSLGGIKNMNGLPDAMFVIDVGHEDIAVAEARKLGIPVVAVVDTNHNPDNIDYVIPGNDDAIRAIRLYTQLAADAILEGRASVPQPGEGDADEFVELDAEGNPVQSAKPAKKAATKKTAKKKTAAKAEESAEEAPATEAKAEEAPAAEAKAEEATEAKEESAEEGEAKTAKKASKKKAAKKKTTKKKAAKKKAAKKTAAKADDEDGES</sequence>
<dbReference type="CDD" id="cd01425">
    <property type="entry name" value="RPS2"/>
    <property type="match status" value="1"/>
</dbReference>
<dbReference type="Proteomes" id="UP000260351">
    <property type="component" value="Unassembled WGS sequence"/>
</dbReference>
<dbReference type="OrthoDB" id="9808036at2"/>
<feature type="compositionally biased region" description="Basic residues" evidence="7">
    <location>
        <begin position="254"/>
        <end position="269"/>
    </location>
</feature>
<evidence type="ECO:0000313" key="9">
    <source>
        <dbReference type="Proteomes" id="UP000260351"/>
    </source>
</evidence>
<dbReference type="GO" id="GO:0022627">
    <property type="term" value="C:cytosolic small ribosomal subunit"/>
    <property type="evidence" value="ECO:0007669"/>
    <property type="project" value="TreeGrafter"/>
</dbReference>
<evidence type="ECO:0000256" key="7">
    <source>
        <dbReference type="SAM" id="MobiDB-lite"/>
    </source>
</evidence>
<dbReference type="AlphaFoldDB" id="A0A3E1K8C4"/>
<evidence type="ECO:0000256" key="2">
    <source>
        <dbReference type="ARBA" id="ARBA00022980"/>
    </source>
</evidence>
<accession>A0A3E1K8C4</accession>
<feature type="compositionally biased region" description="Basic and acidic residues" evidence="7">
    <location>
        <begin position="284"/>
        <end position="314"/>
    </location>
</feature>
<evidence type="ECO:0000256" key="3">
    <source>
        <dbReference type="ARBA" id="ARBA00023274"/>
    </source>
</evidence>
<dbReference type="PANTHER" id="PTHR12534:SF0">
    <property type="entry name" value="SMALL RIBOSOMAL SUBUNIT PROTEIN US2M"/>
    <property type="match status" value="1"/>
</dbReference>
<evidence type="ECO:0000256" key="1">
    <source>
        <dbReference type="ARBA" id="ARBA00006242"/>
    </source>
</evidence>
<dbReference type="SUPFAM" id="SSF52313">
    <property type="entry name" value="Ribosomal protein S2"/>
    <property type="match status" value="1"/>
</dbReference>
<dbReference type="FunFam" id="1.10.287.610:FF:000001">
    <property type="entry name" value="30S ribosomal protein S2"/>
    <property type="match status" value="1"/>
</dbReference>
<name>A0A3E1K8C4_9GAMM</name>
<dbReference type="PROSITE" id="PS00962">
    <property type="entry name" value="RIBOSOMAL_S2_1"/>
    <property type="match status" value="1"/>
</dbReference>